<evidence type="ECO:0000313" key="10">
    <source>
        <dbReference type="Proteomes" id="UP001141259"/>
    </source>
</evidence>
<evidence type="ECO:0000256" key="5">
    <source>
        <dbReference type="ARBA" id="ARBA00023284"/>
    </source>
</evidence>
<dbReference type="PANTHER" id="PTHR45663:SF11">
    <property type="entry name" value="GEO12009P1"/>
    <property type="match status" value="1"/>
</dbReference>
<dbReference type="GO" id="GO:0045454">
    <property type="term" value="P:cell redox homeostasis"/>
    <property type="evidence" value="ECO:0007669"/>
    <property type="project" value="TreeGrafter"/>
</dbReference>
<accession>A0A9X2VSY0</accession>
<organism evidence="9 10">
    <name type="scientific">Umezawaea endophytica</name>
    <dbReference type="NCBI Taxonomy" id="1654476"/>
    <lineage>
        <taxon>Bacteria</taxon>
        <taxon>Bacillati</taxon>
        <taxon>Actinomycetota</taxon>
        <taxon>Actinomycetes</taxon>
        <taxon>Pseudonocardiales</taxon>
        <taxon>Pseudonocardiaceae</taxon>
        <taxon>Umezawaea</taxon>
    </lineage>
</organism>
<dbReference type="PANTHER" id="PTHR45663">
    <property type="entry name" value="GEO12009P1"/>
    <property type="match status" value="1"/>
</dbReference>
<evidence type="ECO:0000256" key="3">
    <source>
        <dbReference type="ARBA" id="ARBA00022982"/>
    </source>
</evidence>
<evidence type="ECO:0000256" key="1">
    <source>
        <dbReference type="ARBA" id="ARBA00008987"/>
    </source>
</evidence>
<gene>
    <name evidence="9" type="ORF">NZH93_36040</name>
</gene>
<evidence type="ECO:0000313" key="9">
    <source>
        <dbReference type="EMBL" id="MCS7482290.1"/>
    </source>
</evidence>
<evidence type="ECO:0000256" key="6">
    <source>
        <dbReference type="PIRNR" id="PIRNR000077"/>
    </source>
</evidence>
<comment type="similarity">
    <text evidence="1 6">Belongs to the thioredoxin family.</text>
</comment>
<dbReference type="GO" id="GO:0005829">
    <property type="term" value="C:cytosol"/>
    <property type="evidence" value="ECO:0007669"/>
    <property type="project" value="TreeGrafter"/>
</dbReference>
<keyword evidence="3" id="KW-0249">Electron transport</keyword>
<sequence>MRTLTDETFADAVGEGTVLVEFSAVWCGPCRMVEPVLEQIAVEQGDALTVAKLDIDANPRTARDLAVMAAPTLHLYKDGALVAQAVGAKPKAHLMAWLEPHL</sequence>
<name>A0A9X2VSY0_9PSEU</name>
<feature type="domain" description="Thioredoxin" evidence="8">
    <location>
        <begin position="1"/>
        <end position="102"/>
    </location>
</feature>
<dbReference type="InterPro" id="IPR036249">
    <property type="entry name" value="Thioredoxin-like_sf"/>
</dbReference>
<evidence type="ECO:0000256" key="4">
    <source>
        <dbReference type="ARBA" id="ARBA00023157"/>
    </source>
</evidence>
<dbReference type="Pfam" id="PF00085">
    <property type="entry name" value="Thioredoxin"/>
    <property type="match status" value="1"/>
</dbReference>
<keyword evidence="10" id="KW-1185">Reference proteome</keyword>
<dbReference type="FunFam" id="3.40.30.10:FF:000001">
    <property type="entry name" value="Thioredoxin"/>
    <property type="match status" value="1"/>
</dbReference>
<keyword evidence="5 7" id="KW-0676">Redox-active center</keyword>
<evidence type="ECO:0000259" key="8">
    <source>
        <dbReference type="PROSITE" id="PS51352"/>
    </source>
</evidence>
<keyword evidence="4 7" id="KW-1015">Disulfide bond</keyword>
<dbReference type="RefSeq" id="WP_259627771.1">
    <property type="nucleotide sequence ID" value="NZ_JANYMP010000023.1"/>
</dbReference>
<dbReference type="PRINTS" id="PR00421">
    <property type="entry name" value="THIOREDOXIN"/>
</dbReference>
<dbReference type="PIRSF" id="PIRSF000077">
    <property type="entry name" value="Thioredoxin"/>
    <property type="match status" value="1"/>
</dbReference>
<comment type="caution">
    <text evidence="9">The sequence shown here is derived from an EMBL/GenBank/DDBJ whole genome shotgun (WGS) entry which is preliminary data.</text>
</comment>
<dbReference type="AlphaFoldDB" id="A0A9X2VSY0"/>
<dbReference type="EMBL" id="JANYMP010000023">
    <property type="protein sequence ID" value="MCS7482290.1"/>
    <property type="molecule type" value="Genomic_DNA"/>
</dbReference>
<proteinExistence type="inferred from homology"/>
<dbReference type="SUPFAM" id="SSF52833">
    <property type="entry name" value="Thioredoxin-like"/>
    <property type="match status" value="1"/>
</dbReference>
<evidence type="ECO:0000256" key="7">
    <source>
        <dbReference type="PIRSR" id="PIRSR000077-4"/>
    </source>
</evidence>
<keyword evidence="2" id="KW-0813">Transport</keyword>
<dbReference type="PROSITE" id="PS51352">
    <property type="entry name" value="THIOREDOXIN_2"/>
    <property type="match status" value="1"/>
</dbReference>
<dbReference type="InterPro" id="IPR013766">
    <property type="entry name" value="Thioredoxin_domain"/>
</dbReference>
<dbReference type="CDD" id="cd02947">
    <property type="entry name" value="TRX_family"/>
    <property type="match status" value="1"/>
</dbReference>
<feature type="disulfide bond" description="Redox-active" evidence="7">
    <location>
        <begin position="27"/>
        <end position="30"/>
    </location>
</feature>
<dbReference type="InterPro" id="IPR005746">
    <property type="entry name" value="Thioredoxin"/>
</dbReference>
<dbReference type="GO" id="GO:0015035">
    <property type="term" value="F:protein-disulfide reductase activity"/>
    <property type="evidence" value="ECO:0007669"/>
    <property type="project" value="InterPro"/>
</dbReference>
<dbReference type="PROSITE" id="PS00194">
    <property type="entry name" value="THIOREDOXIN_1"/>
    <property type="match status" value="1"/>
</dbReference>
<reference evidence="9" key="1">
    <citation type="submission" date="2022-08" db="EMBL/GenBank/DDBJ databases">
        <authorList>
            <person name="Tistechok S."/>
            <person name="Samborskyy M."/>
            <person name="Roman I."/>
        </authorList>
    </citation>
    <scope>NUCLEOTIDE SEQUENCE</scope>
    <source>
        <strain evidence="9">DSM 103496</strain>
    </source>
</reference>
<dbReference type="Proteomes" id="UP001141259">
    <property type="component" value="Unassembled WGS sequence"/>
</dbReference>
<dbReference type="Gene3D" id="3.40.30.10">
    <property type="entry name" value="Glutaredoxin"/>
    <property type="match status" value="1"/>
</dbReference>
<protein>
    <recommendedName>
        <fullName evidence="6">Thioredoxin</fullName>
    </recommendedName>
</protein>
<dbReference type="InterPro" id="IPR017937">
    <property type="entry name" value="Thioredoxin_CS"/>
</dbReference>
<evidence type="ECO:0000256" key="2">
    <source>
        <dbReference type="ARBA" id="ARBA00022448"/>
    </source>
</evidence>